<feature type="region of interest" description="Disordered" evidence="1">
    <location>
        <begin position="513"/>
        <end position="540"/>
    </location>
</feature>
<reference evidence="3" key="1">
    <citation type="submission" date="2018-06" db="EMBL/GenBank/DDBJ databases">
        <authorList>
            <person name="Lum Nde A."/>
            <person name="Hugo C."/>
        </authorList>
    </citation>
    <scope>NUCLEOTIDE SEQUENCE [LARGE SCALE GENOMIC DNA]</scope>
    <source>
        <strain evidence="3">1_F178</strain>
    </source>
</reference>
<name>A0A3D9C7W6_9FLAO</name>
<dbReference type="Proteomes" id="UP000256686">
    <property type="component" value="Unassembled WGS sequence"/>
</dbReference>
<dbReference type="RefSeq" id="WP_115971382.1">
    <property type="nucleotide sequence ID" value="NZ_QNVT01000012.1"/>
</dbReference>
<comment type="caution">
    <text evidence="2">The sequence shown here is derived from an EMBL/GenBank/DDBJ whole genome shotgun (WGS) entry which is preliminary data.</text>
</comment>
<dbReference type="EMBL" id="QNVT01000012">
    <property type="protein sequence ID" value="REC61844.1"/>
    <property type="molecule type" value="Genomic_DNA"/>
</dbReference>
<proteinExistence type="predicted"/>
<gene>
    <name evidence="2" type="ORF">DRF65_14015</name>
</gene>
<protein>
    <submittedName>
        <fullName evidence="2">Uncharacterized protein</fullName>
    </submittedName>
</protein>
<organism evidence="2 3">
    <name type="scientific">Chryseobacterium pennae</name>
    <dbReference type="NCBI Taxonomy" id="2258962"/>
    <lineage>
        <taxon>Bacteria</taxon>
        <taxon>Pseudomonadati</taxon>
        <taxon>Bacteroidota</taxon>
        <taxon>Flavobacteriia</taxon>
        <taxon>Flavobacteriales</taxon>
        <taxon>Weeksellaceae</taxon>
        <taxon>Chryseobacterium group</taxon>
        <taxon>Chryseobacterium</taxon>
    </lineage>
</organism>
<evidence type="ECO:0000313" key="2">
    <source>
        <dbReference type="EMBL" id="REC61844.1"/>
    </source>
</evidence>
<evidence type="ECO:0000256" key="1">
    <source>
        <dbReference type="SAM" id="MobiDB-lite"/>
    </source>
</evidence>
<sequence length="540" mass="62405">MKRRLPVFEIEGTPFQVDISRFALVKYANPETSLVEYGDKTNEISFLDMKDCGTHYEFGYNPKRKSLSRGKENGEEEIPVKVPRLGLLDPLGMVEAYNCTLQDLKTRTDYDIIVDYNKKLYDRRISGELPTIDLAGRIYEVLYEENSLRPKGWEGETISLWDYRQCYYDDVEGIYFLYYDTRENKAVNPGADGSWDKVEDRIKVMVKDVASLDCMKAGEKYGNAYTGHIFCDVKLQHVAEVIPLEKNDHEDSQSMKLRREYEKKRKDGVSTIKILGTDFIVDVVGYQLLEKGNENNILYFRDFQEIQNGYGFYYDTKIKNIPKESFNHETTHYVEIPEFVKMAPLEIAEKKHISVQKVLQMTDFDLMANTLMFKERMAGNTPDLVFGPGGEQYFVELERGMLRPYYPRSVKPILFSDIQKYFNPEKECFIVPYNTSTKAIEDLDFIKTKEIPKNVGLFSFPSLKRMDPIGWNLLQGLDPKVGLKQVKLTSVFVAEQVGTLEISLKATASQTAEKVNKQPIKEHRDNKLKTRKPKSGRGLK</sequence>
<feature type="compositionally biased region" description="Basic and acidic residues" evidence="1">
    <location>
        <begin position="514"/>
        <end position="528"/>
    </location>
</feature>
<keyword evidence="3" id="KW-1185">Reference proteome</keyword>
<evidence type="ECO:0000313" key="3">
    <source>
        <dbReference type="Proteomes" id="UP000256686"/>
    </source>
</evidence>
<dbReference type="AlphaFoldDB" id="A0A3D9C7W6"/>
<accession>A0A3D9C7W6</accession>
<feature type="compositionally biased region" description="Basic residues" evidence="1">
    <location>
        <begin position="529"/>
        <end position="540"/>
    </location>
</feature>